<feature type="compositionally biased region" description="Polar residues" evidence="1">
    <location>
        <begin position="206"/>
        <end position="215"/>
    </location>
</feature>
<dbReference type="EMBL" id="SGPM01000200">
    <property type="protein sequence ID" value="THH28127.1"/>
    <property type="molecule type" value="Genomic_DNA"/>
</dbReference>
<dbReference type="InterPro" id="IPR036322">
    <property type="entry name" value="WD40_repeat_dom_sf"/>
</dbReference>
<accession>A0A4S4MRT5</accession>
<evidence type="ECO:0000313" key="2">
    <source>
        <dbReference type="EMBL" id="THH28127.1"/>
    </source>
</evidence>
<name>A0A4S4MRT5_9APHY</name>
<feature type="region of interest" description="Disordered" evidence="1">
    <location>
        <begin position="204"/>
        <end position="233"/>
    </location>
</feature>
<feature type="compositionally biased region" description="Acidic residues" evidence="1">
    <location>
        <begin position="221"/>
        <end position="233"/>
    </location>
</feature>
<dbReference type="GO" id="GO:0034455">
    <property type="term" value="C:t-UTP complex"/>
    <property type="evidence" value="ECO:0007669"/>
    <property type="project" value="TreeGrafter"/>
</dbReference>
<reference evidence="2 3" key="1">
    <citation type="submission" date="2019-02" db="EMBL/GenBank/DDBJ databases">
        <title>Genome sequencing of the rare red list fungi Antrodiella citrinella (Flaviporus citrinellus).</title>
        <authorList>
            <person name="Buettner E."/>
            <person name="Kellner H."/>
        </authorList>
    </citation>
    <scope>NUCLEOTIDE SEQUENCE [LARGE SCALE GENOMIC DNA]</scope>
    <source>
        <strain evidence="2 3">DSM 108506</strain>
    </source>
</reference>
<dbReference type="GO" id="GO:0032040">
    <property type="term" value="C:small-subunit processome"/>
    <property type="evidence" value="ECO:0007669"/>
    <property type="project" value="TreeGrafter"/>
</dbReference>
<dbReference type="GO" id="GO:0030686">
    <property type="term" value="C:90S preribosome"/>
    <property type="evidence" value="ECO:0007669"/>
    <property type="project" value="InterPro"/>
</dbReference>
<gene>
    <name evidence="2" type="ORF">EUX98_g6062</name>
</gene>
<dbReference type="Proteomes" id="UP000308730">
    <property type="component" value="Unassembled WGS sequence"/>
</dbReference>
<dbReference type="SUPFAM" id="SSF50978">
    <property type="entry name" value="WD40 repeat-like"/>
    <property type="match status" value="1"/>
</dbReference>
<comment type="caution">
    <text evidence="2">The sequence shown here is derived from an EMBL/GenBank/DDBJ whole genome shotgun (WGS) entry which is preliminary data.</text>
</comment>
<organism evidence="2 3">
    <name type="scientific">Antrodiella citrinella</name>
    <dbReference type="NCBI Taxonomy" id="2447956"/>
    <lineage>
        <taxon>Eukaryota</taxon>
        <taxon>Fungi</taxon>
        <taxon>Dikarya</taxon>
        <taxon>Basidiomycota</taxon>
        <taxon>Agaricomycotina</taxon>
        <taxon>Agaricomycetes</taxon>
        <taxon>Polyporales</taxon>
        <taxon>Steccherinaceae</taxon>
        <taxon>Antrodiella</taxon>
    </lineage>
</organism>
<protein>
    <submittedName>
        <fullName evidence="2">Uncharacterized protein</fullName>
    </submittedName>
</protein>
<dbReference type="GO" id="GO:0003723">
    <property type="term" value="F:RNA binding"/>
    <property type="evidence" value="ECO:0007669"/>
    <property type="project" value="TreeGrafter"/>
</dbReference>
<dbReference type="PANTHER" id="PTHR44163:SF1">
    <property type="entry name" value="U3 SMALL NUCLEOLAR RNA-ASSOCIATED PROTEIN 4 HOMOLOG"/>
    <property type="match status" value="1"/>
</dbReference>
<dbReference type="InterPro" id="IPR001680">
    <property type="entry name" value="WD40_rpt"/>
</dbReference>
<feature type="non-terminal residue" evidence="2">
    <location>
        <position position="354"/>
    </location>
</feature>
<sequence length="354" mass="37915">MTEPSPISVHRCRFVDFTPSAITTLAFPPLPLPSVKGKKNAAIRKQLAFGTLAVGRANGNIELCEWTGLEHEQQAPQAWVVKKTLGGPYTSKVDSLAFTIRDPDLVASDETPSLSDLRLFSTGGGSDLAEWDLEKGTVKRTISSQGGSIWSIAPNPASTLLALGCEDGSIHLLSLELDALMHLRRLDRVKSRILSLAWGPPVPRGNASTTATTKASSSSDSDSDSDDSDDDSVDDWKDSWLVAGCSDSCLRKYDVGNGRVLDRMGTDKNKGERTLVWTVGVLGDGTIVSGDSLGYVKFWDSKTCTQLHSFQAHGADVLCMVISPEGSALYTAGVDQKIVQFTHVKTSSAHSTSS</sequence>
<dbReference type="PANTHER" id="PTHR44163">
    <property type="entry name" value="U3 SMALL NUCLEOLAR RNA-ASSOCIATED PROTEIN 4 HOMOLOG"/>
    <property type="match status" value="1"/>
</dbReference>
<dbReference type="AlphaFoldDB" id="A0A4S4MRT5"/>
<dbReference type="InterPro" id="IPR046351">
    <property type="entry name" value="UTP4"/>
</dbReference>
<evidence type="ECO:0000313" key="3">
    <source>
        <dbReference type="Proteomes" id="UP000308730"/>
    </source>
</evidence>
<keyword evidence="3" id="KW-1185">Reference proteome</keyword>
<dbReference type="InterPro" id="IPR015943">
    <property type="entry name" value="WD40/YVTN_repeat-like_dom_sf"/>
</dbReference>
<evidence type="ECO:0000256" key="1">
    <source>
        <dbReference type="SAM" id="MobiDB-lite"/>
    </source>
</evidence>
<dbReference type="OrthoDB" id="8883818at2759"/>
<dbReference type="GO" id="GO:0000462">
    <property type="term" value="P:maturation of SSU-rRNA from tricistronic rRNA transcript (SSU-rRNA, 5.8S rRNA, LSU-rRNA)"/>
    <property type="evidence" value="ECO:0007669"/>
    <property type="project" value="InterPro"/>
</dbReference>
<dbReference type="SMART" id="SM00320">
    <property type="entry name" value="WD40"/>
    <property type="match status" value="4"/>
</dbReference>
<dbReference type="Gene3D" id="2.130.10.10">
    <property type="entry name" value="YVTN repeat-like/Quinoprotein amine dehydrogenase"/>
    <property type="match status" value="1"/>
</dbReference>
<proteinExistence type="predicted"/>
<dbReference type="Pfam" id="PF00400">
    <property type="entry name" value="WD40"/>
    <property type="match status" value="2"/>
</dbReference>